<feature type="transmembrane region" description="Helical" evidence="1">
    <location>
        <begin position="21"/>
        <end position="43"/>
    </location>
</feature>
<evidence type="ECO:0000313" key="2">
    <source>
        <dbReference type="EMBL" id="WXL28750.1"/>
    </source>
</evidence>
<dbReference type="EMBL" id="CP148067">
    <property type="protein sequence ID" value="WXL28750.1"/>
    <property type="molecule type" value="Genomic_DNA"/>
</dbReference>
<keyword evidence="1" id="KW-0472">Membrane</keyword>
<feature type="transmembrane region" description="Helical" evidence="1">
    <location>
        <begin position="113"/>
        <end position="135"/>
    </location>
</feature>
<gene>
    <name evidence="2" type="ORF">WG617_01815</name>
</gene>
<protein>
    <submittedName>
        <fullName evidence="2">Uncharacterized protein</fullName>
    </submittedName>
</protein>
<reference evidence="2" key="1">
    <citation type="submission" date="2024-03" db="EMBL/GenBank/DDBJ databases">
        <title>Complete genome sequence of Mycoplasma felifaucium Z921 isolated from the trachea of a cheetah.</title>
        <authorList>
            <person name="Spergser J."/>
        </authorList>
    </citation>
    <scope>NUCLEOTIDE SEQUENCE [LARGE SCALE GENOMIC DNA]</scope>
    <source>
        <strain evidence="2">Z921</strain>
    </source>
</reference>
<name>A0ABZ2RQS5_9BACT</name>
<proteinExistence type="predicted"/>
<keyword evidence="3" id="KW-1185">Reference proteome</keyword>
<accession>A0ABZ2RQS5</accession>
<evidence type="ECO:0000256" key="1">
    <source>
        <dbReference type="SAM" id="Phobius"/>
    </source>
</evidence>
<evidence type="ECO:0000313" key="3">
    <source>
        <dbReference type="Proteomes" id="UP001477443"/>
    </source>
</evidence>
<dbReference type="Proteomes" id="UP001477443">
    <property type="component" value="Chromosome"/>
</dbReference>
<organism evidence="2 3">
    <name type="scientific">Mycoplasmopsis felifaucium</name>
    <dbReference type="NCBI Taxonomy" id="35768"/>
    <lineage>
        <taxon>Bacteria</taxon>
        <taxon>Bacillati</taxon>
        <taxon>Mycoplasmatota</taxon>
        <taxon>Mycoplasmoidales</taxon>
        <taxon>Metamycoplasmataceae</taxon>
        <taxon>Mycoplasmopsis</taxon>
    </lineage>
</organism>
<keyword evidence="1" id="KW-1133">Transmembrane helix</keyword>
<feature type="transmembrane region" description="Helical" evidence="1">
    <location>
        <begin position="73"/>
        <end position="92"/>
    </location>
</feature>
<sequence>MKLVKLENNNNKLQSHKWLCFLYIKRCYILASSLSSILPIVIFDNKANNTPATGAIIYFIQNGIGIKVNVHKIINIKAIGMLKLKLLIFIILKYTHIKLIIKAKNTIKQGPRIIHKVLWIIWFPNLGSLKIQMVLSGITKNIDMNKIVTTGPKGVFCFLLFMINS</sequence>
<keyword evidence="1" id="KW-0812">Transmembrane</keyword>
<dbReference type="RefSeq" id="WP_338822293.1">
    <property type="nucleotide sequence ID" value="NZ_CP148067.1"/>
</dbReference>